<evidence type="ECO:0008006" key="3">
    <source>
        <dbReference type="Google" id="ProtNLM"/>
    </source>
</evidence>
<gene>
    <name evidence="1" type="ORF">ACFS5N_17120</name>
</gene>
<keyword evidence="2" id="KW-1185">Reference proteome</keyword>
<dbReference type="EMBL" id="JBHUPD010000003">
    <property type="protein sequence ID" value="MFD2874207.1"/>
    <property type="molecule type" value="Genomic_DNA"/>
</dbReference>
<protein>
    <recommendedName>
        <fullName evidence="3">Secreted protein</fullName>
    </recommendedName>
</protein>
<dbReference type="PROSITE" id="PS51257">
    <property type="entry name" value="PROKAR_LIPOPROTEIN"/>
    <property type="match status" value="1"/>
</dbReference>
<evidence type="ECO:0000313" key="1">
    <source>
        <dbReference type="EMBL" id="MFD2874207.1"/>
    </source>
</evidence>
<proteinExistence type="predicted"/>
<sequence length="99" mass="10693">MKITSSVFAMTGSVGALASGCPTGTRVNVSLTVGIQDKKKLKDKRKFSKNRAFVFPCFLELSRKAITTNTTMNRAKICPALKPPCLDMPNAVNEVTTVV</sequence>
<dbReference type="RefSeq" id="WP_377188419.1">
    <property type="nucleotide sequence ID" value="NZ_JBHUPD010000003.1"/>
</dbReference>
<reference evidence="2" key="1">
    <citation type="journal article" date="2019" name="Int. J. Syst. Evol. Microbiol.">
        <title>The Global Catalogue of Microorganisms (GCM) 10K type strain sequencing project: providing services to taxonomists for standard genome sequencing and annotation.</title>
        <authorList>
            <consortium name="The Broad Institute Genomics Platform"/>
            <consortium name="The Broad Institute Genome Sequencing Center for Infectious Disease"/>
            <person name="Wu L."/>
            <person name="Ma J."/>
        </authorList>
    </citation>
    <scope>NUCLEOTIDE SEQUENCE [LARGE SCALE GENOMIC DNA]</scope>
    <source>
        <strain evidence="2">KCTC 22437</strain>
    </source>
</reference>
<name>A0ABW5YG13_9SPHI</name>
<organism evidence="1 2">
    <name type="scientific">Mucilaginibacter ximonensis</name>
    <dbReference type="NCBI Taxonomy" id="538021"/>
    <lineage>
        <taxon>Bacteria</taxon>
        <taxon>Pseudomonadati</taxon>
        <taxon>Bacteroidota</taxon>
        <taxon>Sphingobacteriia</taxon>
        <taxon>Sphingobacteriales</taxon>
        <taxon>Sphingobacteriaceae</taxon>
        <taxon>Mucilaginibacter</taxon>
    </lineage>
</organism>
<dbReference type="Proteomes" id="UP001597557">
    <property type="component" value="Unassembled WGS sequence"/>
</dbReference>
<evidence type="ECO:0000313" key="2">
    <source>
        <dbReference type="Proteomes" id="UP001597557"/>
    </source>
</evidence>
<comment type="caution">
    <text evidence="1">The sequence shown here is derived from an EMBL/GenBank/DDBJ whole genome shotgun (WGS) entry which is preliminary data.</text>
</comment>
<accession>A0ABW5YG13</accession>